<gene>
    <name evidence="1" type="ORF">ACFORL_09815</name>
</gene>
<organism evidence="1 2">
    <name type="scientific">Legionella dresdenensis</name>
    <dbReference type="NCBI Taxonomy" id="450200"/>
    <lineage>
        <taxon>Bacteria</taxon>
        <taxon>Pseudomonadati</taxon>
        <taxon>Pseudomonadota</taxon>
        <taxon>Gammaproteobacteria</taxon>
        <taxon>Legionellales</taxon>
        <taxon>Legionellaceae</taxon>
        <taxon>Legionella</taxon>
    </lineage>
</organism>
<dbReference type="RefSeq" id="WP_382343515.1">
    <property type="nucleotide sequence ID" value="NZ_JBHSAB010000023.1"/>
</dbReference>
<dbReference type="EMBL" id="JBHSAB010000023">
    <property type="protein sequence ID" value="MFC3909366.1"/>
    <property type="molecule type" value="Genomic_DNA"/>
</dbReference>
<evidence type="ECO:0000313" key="1">
    <source>
        <dbReference type="EMBL" id="MFC3909366.1"/>
    </source>
</evidence>
<proteinExistence type="predicted"/>
<evidence type="ECO:0000313" key="2">
    <source>
        <dbReference type="Proteomes" id="UP001595758"/>
    </source>
</evidence>
<accession>A0ABV8CGP6</accession>
<comment type="caution">
    <text evidence="1">The sequence shown here is derived from an EMBL/GenBank/DDBJ whole genome shotgun (WGS) entry which is preliminary data.</text>
</comment>
<protein>
    <submittedName>
        <fullName evidence="1">Uncharacterized protein</fullName>
    </submittedName>
</protein>
<name>A0ABV8CGP6_9GAMM</name>
<reference evidence="2" key="1">
    <citation type="journal article" date="2019" name="Int. J. Syst. Evol. Microbiol.">
        <title>The Global Catalogue of Microorganisms (GCM) 10K type strain sequencing project: providing services to taxonomists for standard genome sequencing and annotation.</title>
        <authorList>
            <consortium name="The Broad Institute Genomics Platform"/>
            <consortium name="The Broad Institute Genome Sequencing Center for Infectious Disease"/>
            <person name="Wu L."/>
            <person name="Ma J."/>
        </authorList>
    </citation>
    <scope>NUCLEOTIDE SEQUENCE [LARGE SCALE GENOMIC DNA]</scope>
    <source>
        <strain evidence="2">CCUG 59858</strain>
    </source>
</reference>
<dbReference type="Proteomes" id="UP001595758">
    <property type="component" value="Unassembled WGS sequence"/>
</dbReference>
<sequence length="641" mass="75191">MKFSKDFFFQTPTLIETFGTDLCLKVPLYKRKHQLKPIYINQELYKEYISPAHDSYLEMQQEMASLFQITLCIEYAEKPLEIVGHAYIDRQSDPGSNNFHPGSGRSCYLGKHFNLKGEKTPFALTRDGLMSINTGIWEAVASNSLTDTMPYPIAPVLAILECNHYSPAYFEGENIFLKNAIIVRVNKCASMERVTHVHYMGKKLEKKELLKAARDIGSMEGAKFIERILHGMWSAGNISLNGSFFDMETFCCVKGRHPQYSAMEWYRSNYFGFEYLGQLNVLRALCNNKLINLDSLAFTDINYEFKEGMATSLMNGFLKLMGFNAKEIPDYFKYKIKSLINSFLLLSRKFYLNKERLKTSNPNSLSCSVYDFSKFFRYYPLVKSNIIAEKQMEAFLTLIICSNQINNNYDNYFKREYSRKEEKYLNKSIYKKFSPYIAKHSQDKDSDEIIKKFIRVYDKVHMKIMNKLNLVYSDVEVKSYYLNEDRRYLFSSNKYSYYLSIISEKNINVHFIINQLILACYRNFTYLINNKVPVNIHVYQEGFSCCLMDKIGGFQIHLHIFNADLFKSIDENKISLYFKNRKIKFNLTHIRDINSITLTSVGFKNKELLSDDNFHFQKGSLLALYYEDEFVEMHLLDPEYY</sequence>
<keyword evidence="2" id="KW-1185">Reference proteome</keyword>